<sequence>MNISLELYKIFYTVAKNESFSKAAQELYISQSAVSQSIKNLEHHLGFPLFIRTTKQVSLTIDGSILFTYLEEVFNILKNAEEKLKMRQDKYNGQLIFASTDTLCKYVLLSKIKKVTQKYPNIKIKIINGTSIECMNLLQNSEVDFALVNLSKNINTKFKIEKKYTFNDVFVTSKDFNIKDTLTLKEIAEYPLMTLDNKSITRKFLDDLFLKNNIDINPEIELQNIDLLIDMAEMGLGISFVPDLSIKGRNLKIIYTQEKIQKREYGILSLKNIPSTPVGQTFLELL</sequence>
<name>G9X1Y3_9FIRM</name>
<evidence type="ECO:0000259" key="5">
    <source>
        <dbReference type="PROSITE" id="PS50931"/>
    </source>
</evidence>
<dbReference type="Gene3D" id="3.40.190.10">
    <property type="entry name" value="Periplasmic binding protein-like II"/>
    <property type="match status" value="2"/>
</dbReference>
<gene>
    <name evidence="6" type="ORF">HMPREF9629_00406</name>
</gene>
<dbReference type="InterPro" id="IPR005119">
    <property type="entry name" value="LysR_subst-bd"/>
</dbReference>
<comment type="similarity">
    <text evidence="1">Belongs to the LysR transcriptional regulatory family.</text>
</comment>
<organism evidence="6 7">
    <name type="scientific">Peptoanaerobacter stomatis</name>
    <dbReference type="NCBI Taxonomy" id="796937"/>
    <lineage>
        <taxon>Bacteria</taxon>
        <taxon>Bacillati</taxon>
        <taxon>Bacillota</taxon>
        <taxon>Clostridia</taxon>
        <taxon>Peptostreptococcales</taxon>
        <taxon>Filifactoraceae</taxon>
        <taxon>Peptoanaerobacter</taxon>
    </lineage>
</organism>
<dbReference type="BioCyc" id="EBAC796937-HMP:GMGH-406-MONOMER"/>
<dbReference type="PANTHER" id="PTHR30419">
    <property type="entry name" value="HTH-TYPE TRANSCRIPTIONAL REGULATOR YBHD"/>
    <property type="match status" value="1"/>
</dbReference>
<keyword evidence="2" id="KW-0805">Transcription regulation</keyword>
<evidence type="ECO:0000256" key="3">
    <source>
        <dbReference type="ARBA" id="ARBA00023125"/>
    </source>
</evidence>
<evidence type="ECO:0000313" key="6">
    <source>
        <dbReference type="EMBL" id="EHL13106.1"/>
    </source>
</evidence>
<dbReference type="Pfam" id="PF03466">
    <property type="entry name" value="LysR_substrate"/>
    <property type="match status" value="1"/>
</dbReference>
<dbReference type="PANTHER" id="PTHR30419:SF8">
    <property type="entry name" value="NITROGEN ASSIMILATION TRANSCRIPTIONAL ACTIVATOR-RELATED"/>
    <property type="match status" value="1"/>
</dbReference>
<dbReference type="InterPro" id="IPR036390">
    <property type="entry name" value="WH_DNA-bd_sf"/>
</dbReference>
<comment type="caution">
    <text evidence="6">The sequence shown here is derived from an EMBL/GenBank/DDBJ whole genome shotgun (WGS) entry which is preliminary data.</text>
</comment>
<protein>
    <recommendedName>
        <fullName evidence="5">HTH lysR-type domain-containing protein</fullName>
    </recommendedName>
</protein>
<dbReference type="FunFam" id="1.10.10.10:FF:000001">
    <property type="entry name" value="LysR family transcriptional regulator"/>
    <property type="match status" value="1"/>
</dbReference>
<feature type="domain" description="HTH lysR-type" evidence="5">
    <location>
        <begin position="3"/>
        <end position="60"/>
    </location>
</feature>
<dbReference type="GO" id="GO:0005829">
    <property type="term" value="C:cytosol"/>
    <property type="evidence" value="ECO:0007669"/>
    <property type="project" value="TreeGrafter"/>
</dbReference>
<dbReference type="PRINTS" id="PR00039">
    <property type="entry name" value="HTHLYSR"/>
</dbReference>
<evidence type="ECO:0000256" key="1">
    <source>
        <dbReference type="ARBA" id="ARBA00009437"/>
    </source>
</evidence>
<dbReference type="Pfam" id="PF00126">
    <property type="entry name" value="HTH_1"/>
    <property type="match status" value="1"/>
</dbReference>
<dbReference type="InterPro" id="IPR000847">
    <property type="entry name" value="LysR_HTH_N"/>
</dbReference>
<dbReference type="InterPro" id="IPR036388">
    <property type="entry name" value="WH-like_DNA-bd_sf"/>
</dbReference>
<evidence type="ECO:0000256" key="2">
    <source>
        <dbReference type="ARBA" id="ARBA00023015"/>
    </source>
</evidence>
<dbReference type="InterPro" id="IPR050950">
    <property type="entry name" value="HTH-type_LysR_regulators"/>
</dbReference>
<dbReference type="SUPFAM" id="SSF53850">
    <property type="entry name" value="Periplasmic binding protein-like II"/>
    <property type="match status" value="1"/>
</dbReference>
<dbReference type="Proteomes" id="UP000006437">
    <property type="component" value="Unassembled WGS sequence"/>
</dbReference>
<dbReference type="RefSeq" id="WP_009524643.1">
    <property type="nucleotide sequence ID" value="NZ_JH414547.1"/>
</dbReference>
<dbReference type="AlphaFoldDB" id="G9X1Y3"/>
<dbReference type="PROSITE" id="PS50931">
    <property type="entry name" value="HTH_LYSR"/>
    <property type="match status" value="1"/>
</dbReference>
<keyword evidence="4" id="KW-0804">Transcription</keyword>
<evidence type="ECO:0000256" key="4">
    <source>
        <dbReference type="ARBA" id="ARBA00023163"/>
    </source>
</evidence>
<accession>G9X1Y3</accession>
<dbReference type="HOGENOM" id="CLU_039613_6_1_9"/>
<dbReference type="EMBL" id="AFZE01000045">
    <property type="protein sequence ID" value="EHL13106.1"/>
    <property type="molecule type" value="Genomic_DNA"/>
</dbReference>
<dbReference type="CDD" id="cd05466">
    <property type="entry name" value="PBP2_LTTR_substrate"/>
    <property type="match status" value="1"/>
</dbReference>
<dbReference type="GO" id="GO:0003677">
    <property type="term" value="F:DNA binding"/>
    <property type="evidence" value="ECO:0007669"/>
    <property type="project" value="UniProtKB-KW"/>
</dbReference>
<evidence type="ECO:0000313" key="7">
    <source>
        <dbReference type="Proteomes" id="UP000006437"/>
    </source>
</evidence>
<dbReference type="SUPFAM" id="SSF46785">
    <property type="entry name" value="Winged helix' DNA-binding domain"/>
    <property type="match status" value="1"/>
</dbReference>
<keyword evidence="3" id="KW-0238">DNA-binding</keyword>
<dbReference type="GO" id="GO:0003700">
    <property type="term" value="F:DNA-binding transcription factor activity"/>
    <property type="evidence" value="ECO:0007669"/>
    <property type="project" value="InterPro"/>
</dbReference>
<reference evidence="6 7" key="1">
    <citation type="submission" date="2011-08" db="EMBL/GenBank/DDBJ databases">
        <title>The Genome Sequence of Eubacteriaceae bacterium ACC19a.</title>
        <authorList>
            <consortium name="The Broad Institute Genome Sequencing Platform"/>
            <person name="Earl A."/>
            <person name="Ward D."/>
            <person name="Feldgarden M."/>
            <person name="Gevers D."/>
            <person name="Sizova M."/>
            <person name="Hazen A."/>
            <person name="Epstein S."/>
            <person name="Young S.K."/>
            <person name="Zeng Q."/>
            <person name="Gargeya S."/>
            <person name="Fitzgerald M."/>
            <person name="Haas B."/>
            <person name="Abouelleil A."/>
            <person name="Alvarado L."/>
            <person name="Arachchi H.M."/>
            <person name="Berlin A."/>
            <person name="Brown A."/>
            <person name="Chapman S.B."/>
            <person name="Chen Z."/>
            <person name="Dunbar C."/>
            <person name="Freedman E."/>
            <person name="Gearin G."/>
            <person name="Gellesch M."/>
            <person name="Goldberg J."/>
            <person name="Griggs A."/>
            <person name="Gujja S."/>
            <person name="Heiman D."/>
            <person name="Howarth C."/>
            <person name="Larson L."/>
            <person name="Lui A."/>
            <person name="MacDonald P.J.P."/>
            <person name="Montmayeur A."/>
            <person name="Murphy C."/>
            <person name="Neiman D."/>
            <person name="Pearson M."/>
            <person name="Priest M."/>
            <person name="Roberts A."/>
            <person name="Saif S."/>
            <person name="Shea T."/>
            <person name="Shenoy N."/>
            <person name="Sisk P."/>
            <person name="Stolte C."/>
            <person name="Sykes S."/>
            <person name="Wortman J."/>
            <person name="Nusbaum C."/>
            <person name="Birren B."/>
        </authorList>
    </citation>
    <scope>NUCLEOTIDE SEQUENCE [LARGE SCALE GENOMIC DNA]</scope>
    <source>
        <strain evidence="6 7">ACC19a</strain>
    </source>
</reference>
<proteinExistence type="inferred from homology"/>
<dbReference type="Gene3D" id="1.10.10.10">
    <property type="entry name" value="Winged helix-like DNA-binding domain superfamily/Winged helix DNA-binding domain"/>
    <property type="match status" value="1"/>
</dbReference>